<dbReference type="Proteomes" id="UP000636479">
    <property type="component" value="Unassembled WGS sequence"/>
</dbReference>
<proteinExistence type="predicted"/>
<dbReference type="GeneID" id="59351725"/>
<name>A0A8H6S2T6_9AGAR</name>
<reference evidence="3" key="1">
    <citation type="submission" date="2020-05" db="EMBL/GenBank/DDBJ databases">
        <title>Mycena genomes resolve the evolution of fungal bioluminescence.</title>
        <authorList>
            <person name="Tsai I.J."/>
        </authorList>
    </citation>
    <scope>NUCLEOTIDE SEQUENCE</scope>
    <source>
        <strain evidence="3">171206Taipei</strain>
    </source>
</reference>
<comment type="caution">
    <text evidence="3">The sequence shown here is derived from an EMBL/GenBank/DDBJ whole genome shotgun (WGS) entry which is preliminary data.</text>
</comment>
<dbReference type="EMBL" id="JACAZF010000013">
    <property type="protein sequence ID" value="KAF7291293.1"/>
    <property type="molecule type" value="Genomic_DNA"/>
</dbReference>
<dbReference type="PANTHER" id="PTHR40465">
    <property type="entry name" value="CHROMOSOME 1, WHOLE GENOME SHOTGUN SEQUENCE"/>
    <property type="match status" value="1"/>
</dbReference>
<dbReference type="Pfam" id="PF20152">
    <property type="entry name" value="DUF6534"/>
    <property type="match status" value="1"/>
</dbReference>
<evidence type="ECO:0000259" key="2">
    <source>
        <dbReference type="Pfam" id="PF20152"/>
    </source>
</evidence>
<feature type="transmembrane region" description="Helical" evidence="1">
    <location>
        <begin position="15"/>
        <end position="40"/>
    </location>
</feature>
<evidence type="ECO:0000256" key="1">
    <source>
        <dbReference type="SAM" id="Phobius"/>
    </source>
</evidence>
<keyword evidence="1" id="KW-0812">Transmembrane</keyword>
<organism evidence="3 4">
    <name type="scientific">Mycena indigotica</name>
    <dbReference type="NCBI Taxonomy" id="2126181"/>
    <lineage>
        <taxon>Eukaryota</taxon>
        <taxon>Fungi</taxon>
        <taxon>Dikarya</taxon>
        <taxon>Basidiomycota</taxon>
        <taxon>Agaricomycotina</taxon>
        <taxon>Agaricomycetes</taxon>
        <taxon>Agaricomycetidae</taxon>
        <taxon>Agaricales</taxon>
        <taxon>Marasmiineae</taxon>
        <taxon>Mycenaceae</taxon>
        <taxon>Mycena</taxon>
    </lineage>
</organism>
<evidence type="ECO:0000313" key="4">
    <source>
        <dbReference type="Proteomes" id="UP000636479"/>
    </source>
</evidence>
<keyword evidence="1" id="KW-0472">Membrane</keyword>
<sequence length="178" mass="19944">MSVETVEAFDPNPTLGALLIGTLLGSILFGVTTAQAYIYYKRFPDDHWAIKATVVLERGRVHESTRTFLDKLILWSLETGLITSSFSLITVILFHTMPKNLFSNSFFASLNSRTVLRELRDNKNGQMLSWTNPALRQTATAPQQLPISVSVAVHTMQDVDSDQDTELTLMPVKETEHC</sequence>
<keyword evidence="4" id="KW-1185">Reference proteome</keyword>
<dbReference type="InterPro" id="IPR045339">
    <property type="entry name" value="DUF6534"/>
</dbReference>
<keyword evidence="1" id="KW-1133">Transmembrane helix</keyword>
<dbReference type="AlphaFoldDB" id="A0A8H6S2T6"/>
<dbReference type="PANTHER" id="PTHR40465:SF1">
    <property type="entry name" value="DUF6534 DOMAIN-CONTAINING PROTEIN"/>
    <property type="match status" value="1"/>
</dbReference>
<gene>
    <name evidence="3" type="ORF">MIND_01273200</name>
</gene>
<feature type="domain" description="DUF6534" evidence="2">
    <location>
        <begin position="54"/>
        <end position="114"/>
    </location>
</feature>
<feature type="transmembrane region" description="Helical" evidence="1">
    <location>
        <begin position="72"/>
        <end position="94"/>
    </location>
</feature>
<dbReference type="RefSeq" id="XP_037214415.1">
    <property type="nucleotide sequence ID" value="XM_037369209.1"/>
</dbReference>
<protein>
    <recommendedName>
        <fullName evidence="2">DUF6534 domain-containing protein</fullName>
    </recommendedName>
</protein>
<evidence type="ECO:0000313" key="3">
    <source>
        <dbReference type="EMBL" id="KAF7291293.1"/>
    </source>
</evidence>
<accession>A0A8H6S2T6</accession>